<gene>
    <name evidence="11" type="ORF">RDB_LOCUS97921</name>
</gene>
<keyword evidence="2" id="KW-0645">Protease</keyword>
<feature type="chain" id="PRO_5034616769" description="Peptidase M43 pregnancy-associated plasma-A domain-containing protein" evidence="9">
    <location>
        <begin position="20"/>
        <end position="195"/>
    </location>
</feature>
<proteinExistence type="inferred from homology"/>
<dbReference type="GO" id="GO:0046872">
    <property type="term" value="F:metal ion binding"/>
    <property type="evidence" value="ECO:0007669"/>
    <property type="project" value="UniProtKB-KW"/>
</dbReference>
<dbReference type="PANTHER" id="PTHR47466">
    <property type="match status" value="1"/>
</dbReference>
<dbReference type="GO" id="GO:0006508">
    <property type="term" value="P:proteolysis"/>
    <property type="evidence" value="ECO:0007669"/>
    <property type="project" value="UniProtKB-KW"/>
</dbReference>
<evidence type="ECO:0000256" key="1">
    <source>
        <dbReference type="ARBA" id="ARBA00008721"/>
    </source>
</evidence>
<keyword evidence="8" id="KW-1015">Disulfide bond</keyword>
<dbReference type="AlphaFoldDB" id="A0A8H3BNW4"/>
<keyword evidence="5" id="KW-0378">Hydrolase</keyword>
<feature type="domain" description="Peptidase M43 pregnancy-associated plasma-A" evidence="10">
    <location>
        <begin position="83"/>
        <end position="187"/>
    </location>
</feature>
<evidence type="ECO:0000256" key="6">
    <source>
        <dbReference type="ARBA" id="ARBA00022833"/>
    </source>
</evidence>
<keyword evidence="7" id="KW-0482">Metalloprotease</keyword>
<keyword evidence="3" id="KW-0479">Metal-binding</keyword>
<comment type="caution">
    <text evidence="11">The sequence shown here is derived from an EMBL/GenBank/DDBJ whole genome shotgun (WGS) entry which is preliminary data.</text>
</comment>
<keyword evidence="4 9" id="KW-0732">Signal</keyword>
<dbReference type="InterPro" id="IPR024079">
    <property type="entry name" value="MetalloPept_cat_dom_sf"/>
</dbReference>
<evidence type="ECO:0000313" key="11">
    <source>
        <dbReference type="EMBL" id="CAE6462511.1"/>
    </source>
</evidence>
<dbReference type="SUPFAM" id="SSF55486">
    <property type="entry name" value="Metalloproteases ('zincins'), catalytic domain"/>
    <property type="match status" value="1"/>
</dbReference>
<evidence type="ECO:0000256" key="5">
    <source>
        <dbReference type="ARBA" id="ARBA00022801"/>
    </source>
</evidence>
<dbReference type="GO" id="GO:0008237">
    <property type="term" value="F:metallopeptidase activity"/>
    <property type="evidence" value="ECO:0007669"/>
    <property type="project" value="UniProtKB-KW"/>
</dbReference>
<evidence type="ECO:0000256" key="4">
    <source>
        <dbReference type="ARBA" id="ARBA00022729"/>
    </source>
</evidence>
<protein>
    <recommendedName>
        <fullName evidence="10">Peptidase M43 pregnancy-associated plasma-A domain-containing protein</fullName>
    </recommendedName>
</protein>
<dbReference type="PANTHER" id="PTHR47466:SF1">
    <property type="entry name" value="METALLOPROTEASE MEP1 (AFU_ORTHOLOGUE AFUA_1G07730)-RELATED"/>
    <property type="match status" value="1"/>
</dbReference>
<dbReference type="InterPro" id="IPR008754">
    <property type="entry name" value="Peptidase_M43"/>
</dbReference>
<reference evidence="11" key="1">
    <citation type="submission" date="2021-01" db="EMBL/GenBank/DDBJ databases">
        <authorList>
            <person name="Kaushik A."/>
        </authorList>
    </citation>
    <scope>NUCLEOTIDE SEQUENCE</scope>
    <source>
        <strain evidence="11">AG2-2IIIB</strain>
    </source>
</reference>
<organism evidence="11 12">
    <name type="scientific">Rhizoctonia solani</name>
    <dbReference type="NCBI Taxonomy" id="456999"/>
    <lineage>
        <taxon>Eukaryota</taxon>
        <taxon>Fungi</taxon>
        <taxon>Dikarya</taxon>
        <taxon>Basidiomycota</taxon>
        <taxon>Agaricomycotina</taxon>
        <taxon>Agaricomycetes</taxon>
        <taxon>Cantharellales</taxon>
        <taxon>Ceratobasidiaceae</taxon>
        <taxon>Rhizoctonia</taxon>
    </lineage>
</organism>
<dbReference type="Pfam" id="PF05572">
    <property type="entry name" value="Peptidase_M43"/>
    <property type="match status" value="1"/>
</dbReference>
<name>A0A8H3BNW4_9AGAM</name>
<evidence type="ECO:0000256" key="8">
    <source>
        <dbReference type="ARBA" id="ARBA00023157"/>
    </source>
</evidence>
<accession>A0A8H3BNW4</accession>
<feature type="signal peptide" evidence="9">
    <location>
        <begin position="1"/>
        <end position="19"/>
    </location>
</feature>
<evidence type="ECO:0000256" key="2">
    <source>
        <dbReference type="ARBA" id="ARBA00022670"/>
    </source>
</evidence>
<dbReference type="EMBL" id="CAJMWT010003072">
    <property type="protein sequence ID" value="CAE6462511.1"/>
    <property type="molecule type" value="Genomic_DNA"/>
</dbReference>
<comment type="similarity">
    <text evidence="1">Belongs to the peptidase M43B family.</text>
</comment>
<keyword evidence="6" id="KW-0862">Zinc</keyword>
<sequence length="195" mass="21470">MVLIRFLTATFALVAGSFAFALPSHNATLSRSDPGSVLCGEGHLSLLGFPKADESLIASNAQAQDVFNQEVPVFWRVIYKDETYEGGYLDSSQIHKGLDALNDQFVGHRLGLHHTFEKGCYGEGDEVAEILSSSTPAEIDALFGCPIGCNTCLGPGEDSIHNYMDYTNESCKTHPFTLSHIARMRTIYELYRKDK</sequence>
<dbReference type="Gene3D" id="3.40.390.10">
    <property type="entry name" value="Collagenase (Catalytic Domain)"/>
    <property type="match status" value="1"/>
</dbReference>
<evidence type="ECO:0000313" key="12">
    <source>
        <dbReference type="Proteomes" id="UP000663843"/>
    </source>
</evidence>
<evidence type="ECO:0000256" key="3">
    <source>
        <dbReference type="ARBA" id="ARBA00022723"/>
    </source>
</evidence>
<dbReference type="Proteomes" id="UP000663843">
    <property type="component" value="Unassembled WGS sequence"/>
</dbReference>
<evidence type="ECO:0000256" key="9">
    <source>
        <dbReference type="SAM" id="SignalP"/>
    </source>
</evidence>
<evidence type="ECO:0000256" key="7">
    <source>
        <dbReference type="ARBA" id="ARBA00023049"/>
    </source>
</evidence>
<evidence type="ECO:0000259" key="10">
    <source>
        <dbReference type="Pfam" id="PF05572"/>
    </source>
</evidence>